<feature type="signal peptide" evidence="1">
    <location>
        <begin position="1"/>
        <end position="19"/>
    </location>
</feature>
<comment type="caution">
    <text evidence="2">The sequence shown here is derived from an EMBL/GenBank/DDBJ whole genome shotgun (WGS) entry which is preliminary data.</text>
</comment>
<dbReference type="RefSeq" id="XP_056071239.1">
    <property type="nucleotide sequence ID" value="XM_056213972.1"/>
</dbReference>
<gene>
    <name evidence="2" type="ORF">N0V89_005194</name>
</gene>
<sequence>MRFLLLSVLCTTIDAMALGQLFEDDNTADVKPFDYDGARQSLKLTKPGLAEIAGGSGGFWGCWLTKWDGGCHWPPHDGCQNVALENDEHEAAISIASVSNILTDDGRRGVDYTWALYNTKTGQNAVCGQFNPNGPDIHGILADQNPITARDDLKQNPPFPSGTLRFQFDGEWCQYKSQDEQNLGRLFCFSLPDEGVACEADPKKGDPSAVTPCGPDGNTFDHHEVVMCNW</sequence>
<name>A0A9W9CB21_9PLEO</name>
<dbReference type="EMBL" id="JAPEUX010000004">
    <property type="protein sequence ID" value="KAJ4353465.1"/>
    <property type="molecule type" value="Genomic_DNA"/>
</dbReference>
<reference evidence="2" key="1">
    <citation type="submission" date="2022-10" db="EMBL/GenBank/DDBJ databases">
        <title>Tapping the CABI collections for fungal endophytes: first genome assemblies for Collariella, Neodidymelliopsis, Ascochyta clinopodiicola, Didymella pomorum, Didymosphaeria variabile, Neocosmospora piperis and Neocucurbitaria cava.</title>
        <authorList>
            <person name="Hill R."/>
        </authorList>
    </citation>
    <scope>NUCLEOTIDE SEQUENCE</scope>
    <source>
        <strain evidence="2">IMI 356815</strain>
    </source>
</reference>
<feature type="chain" id="PRO_5040924925" evidence="1">
    <location>
        <begin position="20"/>
        <end position="230"/>
    </location>
</feature>
<keyword evidence="3" id="KW-1185">Reference proteome</keyword>
<proteinExistence type="predicted"/>
<dbReference type="AlphaFoldDB" id="A0A9W9CB21"/>
<evidence type="ECO:0000313" key="2">
    <source>
        <dbReference type="EMBL" id="KAJ4353465.1"/>
    </source>
</evidence>
<evidence type="ECO:0000313" key="3">
    <source>
        <dbReference type="Proteomes" id="UP001140513"/>
    </source>
</evidence>
<evidence type="ECO:0000256" key="1">
    <source>
        <dbReference type="SAM" id="SignalP"/>
    </source>
</evidence>
<dbReference type="GeneID" id="80908724"/>
<organism evidence="2 3">
    <name type="scientific">Didymosphaeria variabile</name>
    <dbReference type="NCBI Taxonomy" id="1932322"/>
    <lineage>
        <taxon>Eukaryota</taxon>
        <taxon>Fungi</taxon>
        <taxon>Dikarya</taxon>
        <taxon>Ascomycota</taxon>
        <taxon>Pezizomycotina</taxon>
        <taxon>Dothideomycetes</taxon>
        <taxon>Pleosporomycetidae</taxon>
        <taxon>Pleosporales</taxon>
        <taxon>Massarineae</taxon>
        <taxon>Didymosphaeriaceae</taxon>
        <taxon>Didymosphaeria</taxon>
    </lineage>
</organism>
<dbReference type="OrthoDB" id="21678at2759"/>
<protein>
    <submittedName>
        <fullName evidence="2">Uncharacterized protein</fullName>
    </submittedName>
</protein>
<accession>A0A9W9CB21</accession>
<dbReference type="Proteomes" id="UP001140513">
    <property type="component" value="Unassembled WGS sequence"/>
</dbReference>
<keyword evidence="1" id="KW-0732">Signal</keyword>